<dbReference type="SUPFAM" id="SSF56112">
    <property type="entry name" value="Protein kinase-like (PK-like)"/>
    <property type="match status" value="1"/>
</dbReference>
<dbReference type="InterPro" id="IPR000719">
    <property type="entry name" value="Prot_kinase_dom"/>
</dbReference>
<keyword evidence="3" id="KW-1185">Reference proteome</keyword>
<proteinExistence type="predicted"/>
<dbReference type="Proteomes" id="UP000424468">
    <property type="component" value="Chromosome"/>
</dbReference>
<evidence type="ECO:0000313" key="3">
    <source>
        <dbReference type="Proteomes" id="UP000424468"/>
    </source>
</evidence>
<dbReference type="InterPro" id="IPR011009">
    <property type="entry name" value="Kinase-like_dom_sf"/>
</dbReference>
<dbReference type="Gene3D" id="3.90.1200.10">
    <property type="match status" value="1"/>
</dbReference>
<feature type="domain" description="Protein kinase" evidence="1">
    <location>
        <begin position="1"/>
        <end position="268"/>
    </location>
</feature>
<dbReference type="Pfam" id="PF01633">
    <property type="entry name" value="Choline_kinase"/>
    <property type="match status" value="1"/>
</dbReference>
<keyword evidence="2" id="KW-0418">Kinase</keyword>
<name>A0A6I6CCK5_9MOLU</name>
<dbReference type="OrthoDB" id="9803871at2"/>
<dbReference type="GO" id="GO:0005524">
    <property type="term" value="F:ATP binding"/>
    <property type="evidence" value="ECO:0007669"/>
    <property type="project" value="InterPro"/>
</dbReference>
<dbReference type="RefSeq" id="WP_156006250.1">
    <property type="nucleotide sequence ID" value="NZ_CP046276.1"/>
</dbReference>
<gene>
    <name evidence="2" type="ORF">STABA_v1c04990</name>
</gene>
<dbReference type="AlphaFoldDB" id="A0A6I6CCK5"/>
<reference evidence="2 3" key="1">
    <citation type="submission" date="2019-11" db="EMBL/GenBank/DDBJ databases">
        <title>Complete genome sequence of Spiroplasma tabanidicola TAUS-1 (DSM 22603).</title>
        <authorList>
            <person name="Huang C.-T."/>
            <person name="Lin Y.-C."/>
            <person name="Kuo C.-H."/>
        </authorList>
    </citation>
    <scope>NUCLEOTIDE SEQUENCE [LARGE SCALE GENOMIC DNA]</scope>
    <source>
        <strain evidence="2 3">TAUS-1</strain>
    </source>
</reference>
<evidence type="ECO:0000259" key="1">
    <source>
        <dbReference type="PROSITE" id="PS50011"/>
    </source>
</evidence>
<evidence type="ECO:0000313" key="2">
    <source>
        <dbReference type="EMBL" id="QGS51862.1"/>
    </source>
</evidence>
<dbReference type="PROSITE" id="PS50011">
    <property type="entry name" value="PROTEIN_KINASE_DOM"/>
    <property type="match status" value="1"/>
</dbReference>
<dbReference type="GO" id="GO:0004672">
    <property type="term" value="F:protein kinase activity"/>
    <property type="evidence" value="ECO:0007669"/>
    <property type="project" value="InterPro"/>
</dbReference>
<dbReference type="EMBL" id="CP046276">
    <property type="protein sequence ID" value="QGS51862.1"/>
    <property type="molecule type" value="Genomic_DNA"/>
</dbReference>
<keyword evidence="2" id="KW-0808">Transferase</keyword>
<organism evidence="2 3">
    <name type="scientific">Spiroplasma tabanidicola</name>
    <dbReference type="NCBI Taxonomy" id="324079"/>
    <lineage>
        <taxon>Bacteria</taxon>
        <taxon>Bacillati</taxon>
        <taxon>Mycoplasmatota</taxon>
        <taxon>Mollicutes</taxon>
        <taxon>Entomoplasmatales</taxon>
        <taxon>Spiroplasmataceae</taxon>
        <taxon>Spiroplasma</taxon>
    </lineage>
</organism>
<dbReference type="KEGG" id="stab:STABA_v1c04990"/>
<accession>A0A6I6CCK5</accession>
<protein>
    <submittedName>
        <fullName evidence="2">Choline kinase</fullName>
    </submittedName>
</protein>
<sequence>MNFNFKGLTNDIKIDNLKVIKVSKDISEKYLDKQNEINVLIAFMSAKQEIMIKPRTIDFENNHLVSSFKILINYKSLEEIEINHQIIDLVVNGINQFHDIKFDFSFIKRFNYADFLKFFKENIKKPLYDLSQNINKVLEYANDLQQLPAIISHNDLVPGNILIHKNNDLKFIDYDYVQLNDKFFDLASFITETLNDKKDLIDYFVKKAIKNNLIEKNELHILNKCIAYQDVLWTLWANYMYENTNEYIYLQIAQEKYQRSNDRYEIVI</sequence>